<reference evidence="5" key="1">
    <citation type="journal article" date="2020" name="Fungal Divers.">
        <title>Resolving the Mortierellaceae phylogeny through synthesis of multi-gene phylogenetics and phylogenomics.</title>
        <authorList>
            <person name="Vandepol N."/>
            <person name="Liber J."/>
            <person name="Desiro A."/>
            <person name="Na H."/>
            <person name="Kennedy M."/>
            <person name="Barry K."/>
            <person name="Grigoriev I.V."/>
            <person name="Miller A.N."/>
            <person name="O'Donnell K."/>
            <person name="Stajich J.E."/>
            <person name="Bonito G."/>
        </authorList>
    </citation>
    <scope>NUCLEOTIDE SEQUENCE</scope>
    <source>
        <strain evidence="5">NRRL 2769</strain>
    </source>
</reference>
<dbReference type="EMBL" id="JAAAID010002743">
    <property type="protein sequence ID" value="KAG0004700.1"/>
    <property type="molecule type" value="Genomic_DNA"/>
</dbReference>
<proteinExistence type="predicted"/>
<protein>
    <recommendedName>
        <fullName evidence="4">SF3 helicase domain-containing protein</fullName>
    </recommendedName>
</protein>
<accession>A0A9P6SUH3</accession>
<gene>
    <name evidence="5" type="ORF">BGZ80_005570</name>
</gene>
<dbReference type="Pfam" id="PF19263">
    <property type="entry name" value="DUF5906"/>
    <property type="match status" value="1"/>
</dbReference>
<dbReference type="InterPro" id="IPR014015">
    <property type="entry name" value="Helicase_SF3_DNA-vir"/>
</dbReference>
<dbReference type="GO" id="GO:0016787">
    <property type="term" value="F:hydrolase activity"/>
    <property type="evidence" value="ECO:0007669"/>
    <property type="project" value="UniProtKB-KW"/>
</dbReference>
<dbReference type="Pfam" id="PF08706">
    <property type="entry name" value="D5_N"/>
    <property type="match status" value="1"/>
</dbReference>
<dbReference type="AlphaFoldDB" id="A0A9P6SUH3"/>
<dbReference type="NCBIfam" id="TIGR01613">
    <property type="entry name" value="primase_Cterm"/>
    <property type="match status" value="1"/>
</dbReference>
<dbReference type="PROSITE" id="PS51206">
    <property type="entry name" value="SF3_HELICASE_1"/>
    <property type="match status" value="1"/>
</dbReference>
<dbReference type="Proteomes" id="UP000703661">
    <property type="component" value="Unassembled WGS sequence"/>
</dbReference>
<comment type="caution">
    <text evidence="5">The sequence shown here is derived from an EMBL/GenBank/DDBJ whole genome shotgun (WGS) entry which is preliminary data.</text>
</comment>
<sequence length="444" mass="50597">MVWQELPREVMERQVGSVCGPILDALLKYIKPASEEEIEKISMLKKQLKLGRAYISRVSSTKSIVEMLRIQYADSDIDALLNTNPDILVAKNGVIDLRDGTLRDGSAKDWMNLRLEVKYKGRGSSTEDIDLFMNDIFANNTELIEYVQRLLGYGITGHHTERCFVIFTGDGSNGKSLLIEIIAKLLNKWFIAASGDIFFKSSKRAQNGGPTPHLAALKGARICVKDEADPDGKFNIEMIKEITGRSLISARALHAKFENFRPTALPILLCNHMPTFDVDDDALRDRMKVIPFSKIYTTYDDPNRPYDANNPRHGLRDSKKYEKLLTECSQEQLLIWLVHGAVKWYANGLGETPQCMKDALKEYRAENDTLKTFIEEYCEISPDYKVNAGAFRDAYKRFIGYNVQQTVLVKMMKKRKYEHVQARVGESKSVQKIYKGLQLVPSYR</sequence>
<evidence type="ECO:0000259" key="4">
    <source>
        <dbReference type="PROSITE" id="PS51206"/>
    </source>
</evidence>
<evidence type="ECO:0000313" key="6">
    <source>
        <dbReference type="Proteomes" id="UP000703661"/>
    </source>
</evidence>
<evidence type="ECO:0000256" key="1">
    <source>
        <dbReference type="ARBA" id="ARBA00022741"/>
    </source>
</evidence>
<evidence type="ECO:0000313" key="5">
    <source>
        <dbReference type="EMBL" id="KAG0004700.1"/>
    </source>
</evidence>
<dbReference type="InterPro" id="IPR045455">
    <property type="entry name" value="NrS-1_pol-like_helicase"/>
</dbReference>
<dbReference type="InterPro" id="IPR006500">
    <property type="entry name" value="Helicase_put_C_phage/plasmid"/>
</dbReference>
<evidence type="ECO:0000256" key="3">
    <source>
        <dbReference type="ARBA" id="ARBA00022840"/>
    </source>
</evidence>
<name>A0A9P6SUH3_9FUNG</name>
<keyword evidence="3" id="KW-0067">ATP-binding</keyword>
<organism evidence="5 6">
    <name type="scientific">Entomortierella chlamydospora</name>
    <dbReference type="NCBI Taxonomy" id="101097"/>
    <lineage>
        <taxon>Eukaryota</taxon>
        <taxon>Fungi</taxon>
        <taxon>Fungi incertae sedis</taxon>
        <taxon>Mucoromycota</taxon>
        <taxon>Mortierellomycotina</taxon>
        <taxon>Mortierellomycetes</taxon>
        <taxon>Mortierellales</taxon>
        <taxon>Mortierellaceae</taxon>
        <taxon>Entomortierella</taxon>
    </lineage>
</organism>
<dbReference type="InterPro" id="IPR027417">
    <property type="entry name" value="P-loop_NTPase"/>
</dbReference>
<dbReference type="Gene3D" id="3.40.50.300">
    <property type="entry name" value="P-loop containing nucleotide triphosphate hydrolases"/>
    <property type="match status" value="1"/>
</dbReference>
<dbReference type="PANTHER" id="PTHR35372">
    <property type="entry name" value="ATP BINDING PROTEIN-RELATED"/>
    <property type="match status" value="1"/>
</dbReference>
<keyword evidence="1" id="KW-0547">Nucleotide-binding</keyword>
<dbReference type="PANTHER" id="PTHR35372:SF2">
    <property type="entry name" value="SF3 HELICASE DOMAIN-CONTAINING PROTEIN"/>
    <property type="match status" value="1"/>
</dbReference>
<feature type="domain" description="SF3 helicase" evidence="4">
    <location>
        <begin position="142"/>
        <end position="305"/>
    </location>
</feature>
<dbReference type="SUPFAM" id="SSF52540">
    <property type="entry name" value="P-loop containing nucleoside triphosphate hydrolases"/>
    <property type="match status" value="1"/>
</dbReference>
<dbReference type="InterPro" id="IPR014818">
    <property type="entry name" value="Phage/plasmid_primase_P4_C"/>
</dbReference>
<dbReference type="InterPro" id="IPR051620">
    <property type="entry name" value="ORF904-like_C"/>
</dbReference>
<dbReference type="GO" id="GO:0005524">
    <property type="term" value="F:ATP binding"/>
    <property type="evidence" value="ECO:0007669"/>
    <property type="project" value="UniProtKB-KW"/>
</dbReference>
<keyword evidence="2" id="KW-0378">Hydrolase</keyword>
<evidence type="ECO:0000256" key="2">
    <source>
        <dbReference type="ARBA" id="ARBA00022801"/>
    </source>
</evidence>
<keyword evidence="6" id="KW-1185">Reference proteome</keyword>